<organism evidence="2 3">
    <name type="scientific">Edaphobacter modestus</name>
    <dbReference type="NCBI Taxonomy" id="388466"/>
    <lineage>
        <taxon>Bacteria</taxon>
        <taxon>Pseudomonadati</taxon>
        <taxon>Acidobacteriota</taxon>
        <taxon>Terriglobia</taxon>
        <taxon>Terriglobales</taxon>
        <taxon>Acidobacteriaceae</taxon>
        <taxon>Edaphobacter</taxon>
    </lineage>
</organism>
<dbReference type="AlphaFoldDB" id="A0A4Q7Z2D4"/>
<dbReference type="InterPro" id="IPR036116">
    <property type="entry name" value="FN3_sf"/>
</dbReference>
<name>A0A4Q7Z2D4_9BACT</name>
<dbReference type="Proteomes" id="UP000292958">
    <property type="component" value="Unassembled WGS sequence"/>
</dbReference>
<dbReference type="InterPro" id="IPR013783">
    <property type="entry name" value="Ig-like_fold"/>
</dbReference>
<keyword evidence="3" id="KW-1185">Reference proteome</keyword>
<evidence type="ECO:0000313" key="3">
    <source>
        <dbReference type="Proteomes" id="UP000292958"/>
    </source>
</evidence>
<dbReference type="Gene3D" id="2.60.40.10">
    <property type="entry name" value="Immunoglobulins"/>
    <property type="match status" value="1"/>
</dbReference>
<dbReference type="InterPro" id="IPR003961">
    <property type="entry name" value="FN3_dom"/>
</dbReference>
<dbReference type="EMBL" id="SHKW01000001">
    <property type="protein sequence ID" value="RZU43715.1"/>
    <property type="molecule type" value="Genomic_DNA"/>
</dbReference>
<keyword evidence="1" id="KW-0732">Signal</keyword>
<evidence type="ECO:0008006" key="4">
    <source>
        <dbReference type="Google" id="ProtNLM"/>
    </source>
</evidence>
<dbReference type="InterPro" id="IPR011047">
    <property type="entry name" value="Quinoprotein_ADH-like_sf"/>
</dbReference>
<dbReference type="SUPFAM" id="SSF50998">
    <property type="entry name" value="Quinoprotein alcohol dehydrogenase-like"/>
    <property type="match status" value="1"/>
</dbReference>
<evidence type="ECO:0000256" key="1">
    <source>
        <dbReference type="SAM" id="SignalP"/>
    </source>
</evidence>
<comment type="caution">
    <text evidence="2">The sequence shown here is derived from an EMBL/GenBank/DDBJ whole genome shotgun (WGS) entry which is preliminary data.</text>
</comment>
<gene>
    <name evidence="2" type="ORF">BDD14_5417</name>
</gene>
<dbReference type="InterPro" id="IPR015943">
    <property type="entry name" value="WD40/YVTN_repeat-like_dom_sf"/>
</dbReference>
<dbReference type="CDD" id="cd00063">
    <property type="entry name" value="FN3"/>
    <property type="match status" value="1"/>
</dbReference>
<sequence>MTFRKLSRRIVPNVLFSAFLLPAVAFAQVDVLTQHNDSARTGANLSERVLTPANVNKQHFGMLFKRVVDDQLYTQPLLLTKVRIGGGWHDVVYVTTVNNSVYAFDAHDATALAPFWHVNFGTPANLHDADFGCLDINGNMGIIGTPVINAEKNTLYVVSLTKANGKFEQRLHALDPATGADLPNSPTVIEAPGFDPLLQNQRPALFLAGRDIYIGYASHCDKEPYHGYLLGYDATSLAQVGVFNTSPGGDGASIWQSGQAPAVDDKGNIYFVTGNGSWNGTTQFSESFMKLDAHMNLLDWFTSTNHFDLDKHDLDLDSAGATLIPAKHLVVGGGKEGVLYLLNTDSFGHLGDENAVQHFQVTRSHMHSVVYWKSAKRGYLLYLWGQRDQARVYRLEGDKIDETPVMIRPEINQGHPGAMLSLSANGDKDGILWAAIHASGDSWHESRPGVLHAYDADNISHELWNSLQNPERDDCNNYSKMAPPTVANGKVYLASFGKENIGTGQLCVYGLLPSGSPPDAPVNVHASINGRYVSVTWTPAPGAETYTVVSTQGLNSQTVASGLTVPGFIEPAAIKGMTEYTVTASNANGQSAPSEPVRVAIKQVPTPRIMH</sequence>
<dbReference type="SUPFAM" id="SSF49265">
    <property type="entry name" value="Fibronectin type III"/>
    <property type="match status" value="1"/>
</dbReference>
<protein>
    <recommendedName>
        <fullName evidence="4">Fibronectin type-III domain-containing protein</fullName>
    </recommendedName>
</protein>
<feature type="chain" id="PRO_5020509781" description="Fibronectin type-III domain-containing protein" evidence="1">
    <location>
        <begin position="28"/>
        <end position="611"/>
    </location>
</feature>
<accession>A0A4Q7Z2D4</accession>
<feature type="signal peptide" evidence="1">
    <location>
        <begin position="1"/>
        <end position="27"/>
    </location>
</feature>
<proteinExistence type="predicted"/>
<reference evidence="2 3" key="1">
    <citation type="submission" date="2019-02" db="EMBL/GenBank/DDBJ databases">
        <title>Genomic Encyclopedia of Archaeal and Bacterial Type Strains, Phase II (KMG-II): from individual species to whole genera.</title>
        <authorList>
            <person name="Goeker M."/>
        </authorList>
    </citation>
    <scope>NUCLEOTIDE SEQUENCE [LARGE SCALE GENOMIC DNA]</scope>
    <source>
        <strain evidence="2 3">DSM 18101</strain>
    </source>
</reference>
<evidence type="ECO:0000313" key="2">
    <source>
        <dbReference type="EMBL" id="RZU43715.1"/>
    </source>
</evidence>
<dbReference type="Gene3D" id="2.130.10.10">
    <property type="entry name" value="YVTN repeat-like/Quinoprotein amine dehydrogenase"/>
    <property type="match status" value="1"/>
</dbReference>